<keyword evidence="13 18" id="KW-0472">Membrane</keyword>
<dbReference type="PRINTS" id="PR00371">
    <property type="entry name" value="FPNCR"/>
</dbReference>
<feature type="binding site" evidence="16">
    <location>
        <position position="158"/>
    </location>
    <ligand>
        <name>FAD</name>
        <dbReference type="ChEBI" id="CHEBI:57692"/>
    </ligand>
</feature>
<dbReference type="InterPro" id="IPR001709">
    <property type="entry name" value="Flavoprot_Pyr_Nucl_cyt_Rdtase"/>
</dbReference>
<evidence type="ECO:0000256" key="5">
    <source>
        <dbReference type="ARBA" id="ARBA00022630"/>
    </source>
</evidence>
<dbReference type="FunFam" id="3.40.50.80:FF:000019">
    <property type="entry name" value="NADH-cytochrome b5 reductase"/>
    <property type="match status" value="1"/>
</dbReference>
<dbReference type="InterPro" id="IPR001433">
    <property type="entry name" value="OxRdtase_FAD/NAD-bd"/>
</dbReference>
<dbReference type="AlphaFoldDB" id="A0A9P6AXS7"/>
<dbReference type="FunFam" id="2.40.30.10:FF:000032">
    <property type="entry name" value="NADH-cytochrome b5 reductase"/>
    <property type="match status" value="1"/>
</dbReference>
<feature type="domain" description="FAD-binding FR-type" evidence="19">
    <location>
        <begin position="79"/>
        <end position="182"/>
    </location>
</feature>
<evidence type="ECO:0000256" key="18">
    <source>
        <dbReference type="SAM" id="Phobius"/>
    </source>
</evidence>
<comment type="caution">
    <text evidence="20">The sequence shown here is derived from an EMBL/GenBank/DDBJ whole genome shotgun (WGS) entry which is preliminary data.</text>
</comment>
<evidence type="ECO:0000256" key="16">
    <source>
        <dbReference type="PIRSR" id="PIRSR601834-1"/>
    </source>
</evidence>
<feature type="binding site" evidence="16">
    <location>
        <position position="150"/>
    </location>
    <ligand>
        <name>FAD</name>
        <dbReference type="ChEBI" id="CHEBI:57692"/>
    </ligand>
</feature>
<evidence type="ECO:0000256" key="12">
    <source>
        <dbReference type="ARBA" id="ARBA00023128"/>
    </source>
</evidence>
<dbReference type="SUPFAM" id="SSF52343">
    <property type="entry name" value="Ferredoxin reductase-like, C-terminal NADP-linked domain"/>
    <property type="match status" value="1"/>
</dbReference>
<dbReference type="InterPro" id="IPR001834">
    <property type="entry name" value="CBR-like"/>
</dbReference>
<evidence type="ECO:0000256" key="11">
    <source>
        <dbReference type="ARBA" id="ARBA00023027"/>
    </source>
</evidence>
<dbReference type="PROSITE" id="PS51384">
    <property type="entry name" value="FAD_FR"/>
    <property type="match status" value="1"/>
</dbReference>
<evidence type="ECO:0000256" key="7">
    <source>
        <dbReference type="ARBA" id="ARBA00022787"/>
    </source>
</evidence>
<reference evidence="20" key="1">
    <citation type="journal article" date="2020" name="Nat. Commun.">
        <title>Large-scale genome sequencing of mycorrhizal fungi provides insights into the early evolution of symbiotic traits.</title>
        <authorList>
            <person name="Miyauchi S."/>
            <person name="Kiss E."/>
            <person name="Kuo A."/>
            <person name="Drula E."/>
            <person name="Kohler A."/>
            <person name="Sanchez-Garcia M."/>
            <person name="Morin E."/>
            <person name="Andreopoulos B."/>
            <person name="Barry K.W."/>
            <person name="Bonito G."/>
            <person name="Buee M."/>
            <person name="Carver A."/>
            <person name="Chen C."/>
            <person name="Cichocki N."/>
            <person name="Clum A."/>
            <person name="Culley D."/>
            <person name="Crous P.W."/>
            <person name="Fauchery L."/>
            <person name="Girlanda M."/>
            <person name="Hayes R.D."/>
            <person name="Keri Z."/>
            <person name="LaButti K."/>
            <person name="Lipzen A."/>
            <person name="Lombard V."/>
            <person name="Magnuson J."/>
            <person name="Maillard F."/>
            <person name="Murat C."/>
            <person name="Nolan M."/>
            <person name="Ohm R.A."/>
            <person name="Pangilinan J."/>
            <person name="Pereira M.F."/>
            <person name="Perotto S."/>
            <person name="Peter M."/>
            <person name="Pfister S."/>
            <person name="Riley R."/>
            <person name="Sitrit Y."/>
            <person name="Stielow J.B."/>
            <person name="Szollosi G."/>
            <person name="Zifcakova L."/>
            <person name="Stursova M."/>
            <person name="Spatafora J.W."/>
            <person name="Tedersoo L."/>
            <person name="Vaario L.M."/>
            <person name="Yamada A."/>
            <person name="Yan M."/>
            <person name="Wang P."/>
            <person name="Xu J."/>
            <person name="Bruns T."/>
            <person name="Baldrian P."/>
            <person name="Vilgalys R."/>
            <person name="Dunand C."/>
            <person name="Henrissat B."/>
            <person name="Grigoriev I.V."/>
            <person name="Hibbett D."/>
            <person name="Nagy L.G."/>
            <person name="Martin F.M."/>
        </authorList>
    </citation>
    <scope>NUCLEOTIDE SEQUENCE</scope>
    <source>
        <strain evidence="20">UP504</strain>
    </source>
</reference>
<evidence type="ECO:0000256" key="1">
    <source>
        <dbReference type="ARBA" id="ARBA00001974"/>
    </source>
</evidence>
<comment type="similarity">
    <text evidence="4 17">Belongs to the flavoprotein pyridine nucleotide cytochrome reductase family.</text>
</comment>
<keyword evidence="11 17" id="KW-0520">NAD</keyword>
<protein>
    <recommendedName>
        <fullName evidence="17">NADH-cytochrome b5 reductase</fullName>
        <ecNumber evidence="17">1.6.2.2</ecNumber>
    </recommendedName>
</protein>
<dbReference type="Gene3D" id="2.40.30.10">
    <property type="entry name" value="Translation factors"/>
    <property type="match status" value="1"/>
</dbReference>
<dbReference type="Pfam" id="PF00175">
    <property type="entry name" value="NAD_binding_1"/>
    <property type="match status" value="1"/>
</dbReference>
<dbReference type="InterPro" id="IPR039261">
    <property type="entry name" value="FNR_nucleotide-bd"/>
</dbReference>
<organism evidence="20 21">
    <name type="scientific">Hydnum rufescens UP504</name>
    <dbReference type="NCBI Taxonomy" id="1448309"/>
    <lineage>
        <taxon>Eukaryota</taxon>
        <taxon>Fungi</taxon>
        <taxon>Dikarya</taxon>
        <taxon>Basidiomycota</taxon>
        <taxon>Agaricomycotina</taxon>
        <taxon>Agaricomycetes</taxon>
        <taxon>Cantharellales</taxon>
        <taxon>Hydnaceae</taxon>
        <taxon>Hydnum</taxon>
    </lineage>
</organism>
<evidence type="ECO:0000256" key="2">
    <source>
        <dbReference type="ARBA" id="ARBA00004294"/>
    </source>
</evidence>
<dbReference type="InterPro" id="IPR017927">
    <property type="entry name" value="FAD-bd_FR_type"/>
</dbReference>
<comment type="subcellular location">
    <subcellularLocation>
        <location evidence="2">Mitochondrion outer membrane</location>
    </subcellularLocation>
</comment>
<dbReference type="EC" id="1.6.2.2" evidence="17"/>
<evidence type="ECO:0000256" key="15">
    <source>
        <dbReference type="ARBA" id="ARBA00049138"/>
    </source>
</evidence>
<evidence type="ECO:0000256" key="3">
    <source>
        <dbReference type="ARBA" id="ARBA00005156"/>
    </source>
</evidence>
<keyword evidence="7" id="KW-1000">Mitochondrion outer membrane</keyword>
<evidence type="ECO:0000256" key="6">
    <source>
        <dbReference type="ARBA" id="ARBA00022692"/>
    </source>
</evidence>
<accession>A0A9P6AXS7</accession>
<proteinExistence type="inferred from homology"/>
<feature type="transmembrane region" description="Helical" evidence="18">
    <location>
        <begin position="48"/>
        <end position="65"/>
    </location>
</feature>
<dbReference type="PANTHER" id="PTHR19370:SF184">
    <property type="entry name" value="NADH-CYTOCHROME B5 REDUCTASE-LIKE"/>
    <property type="match status" value="1"/>
</dbReference>
<dbReference type="SUPFAM" id="SSF63380">
    <property type="entry name" value="Riboflavin synthase domain-like"/>
    <property type="match status" value="1"/>
</dbReference>
<comment type="catalytic activity">
    <reaction evidence="15">
        <text>2 Fe(3+)-[Dph3] + NADH = 2 Fe(2+)-[Dph3] + NAD(+) + H(+)</text>
        <dbReference type="Rhea" id="RHEA:71231"/>
        <dbReference type="Rhea" id="RHEA-COMP:18002"/>
        <dbReference type="Rhea" id="RHEA-COMP:18003"/>
        <dbReference type="ChEBI" id="CHEBI:15378"/>
        <dbReference type="ChEBI" id="CHEBI:29033"/>
        <dbReference type="ChEBI" id="CHEBI:29034"/>
        <dbReference type="ChEBI" id="CHEBI:57540"/>
        <dbReference type="ChEBI" id="CHEBI:57945"/>
        <dbReference type="ChEBI" id="CHEBI:83228"/>
    </reaction>
    <physiologicalReaction direction="left-to-right" evidence="15">
        <dbReference type="Rhea" id="RHEA:71232"/>
    </physiologicalReaction>
</comment>
<feature type="binding site" evidence="16">
    <location>
        <position position="133"/>
    </location>
    <ligand>
        <name>FAD</name>
        <dbReference type="ChEBI" id="CHEBI:57692"/>
    </ligand>
</feature>
<feature type="binding site" evidence="16">
    <location>
        <position position="199"/>
    </location>
    <ligand>
        <name>FAD</name>
        <dbReference type="ChEBI" id="CHEBI:57692"/>
    </ligand>
</feature>
<dbReference type="PANTHER" id="PTHR19370">
    <property type="entry name" value="NADH-CYTOCHROME B5 REDUCTASE"/>
    <property type="match status" value="1"/>
</dbReference>
<dbReference type="GO" id="GO:0090524">
    <property type="term" value="F:cytochrome-b5 reductase activity, acting on NADH"/>
    <property type="evidence" value="ECO:0007669"/>
    <property type="project" value="UniProtKB-EC"/>
</dbReference>
<dbReference type="InterPro" id="IPR008333">
    <property type="entry name" value="Cbr1-like_FAD-bd_dom"/>
</dbReference>
<keyword evidence="21" id="KW-1185">Reference proteome</keyword>
<evidence type="ECO:0000256" key="17">
    <source>
        <dbReference type="RuleBase" id="RU361226"/>
    </source>
</evidence>
<evidence type="ECO:0000256" key="13">
    <source>
        <dbReference type="ARBA" id="ARBA00023136"/>
    </source>
</evidence>
<dbReference type="Gene3D" id="3.40.50.80">
    <property type="entry name" value="Nucleotide-binding domain of ferredoxin-NADP reductase (FNR) module"/>
    <property type="match status" value="1"/>
</dbReference>
<keyword evidence="5 16" id="KW-0285">Flavoprotein</keyword>
<evidence type="ECO:0000256" key="4">
    <source>
        <dbReference type="ARBA" id="ARBA00006105"/>
    </source>
</evidence>
<keyword evidence="12" id="KW-0496">Mitochondrion</keyword>
<dbReference type="Pfam" id="PF00970">
    <property type="entry name" value="FAD_binding_6"/>
    <property type="match status" value="1"/>
</dbReference>
<feature type="binding site" evidence="16">
    <location>
        <position position="157"/>
    </location>
    <ligand>
        <name>FAD</name>
        <dbReference type="ChEBI" id="CHEBI:57692"/>
    </ligand>
</feature>
<evidence type="ECO:0000256" key="10">
    <source>
        <dbReference type="ARBA" id="ARBA00023002"/>
    </source>
</evidence>
<keyword evidence="10 17" id="KW-0560">Oxidoreductase</keyword>
<evidence type="ECO:0000256" key="9">
    <source>
        <dbReference type="ARBA" id="ARBA00022989"/>
    </source>
</evidence>
<evidence type="ECO:0000256" key="8">
    <source>
        <dbReference type="ARBA" id="ARBA00022827"/>
    </source>
</evidence>
<dbReference type="OrthoDB" id="432685at2759"/>
<comment type="pathway">
    <text evidence="3">Protein modification; peptidyl-diphthamide biosynthesis.</text>
</comment>
<comment type="catalytic activity">
    <reaction evidence="14 17">
        <text>2 Fe(III)-[cytochrome b5] + NADH = 2 Fe(II)-[cytochrome b5] + NAD(+) + H(+)</text>
        <dbReference type="Rhea" id="RHEA:46680"/>
        <dbReference type="Rhea" id="RHEA-COMP:10438"/>
        <dbReference type="Rhea" id="RHEA-COMP:10439"/>
        <dbReference type="ChEBI" id="CHEBI:15378"/>
        <dbReference type="ChEBI" id="CHEBI:29033"/>
        <dbReference type="ChEBI" id="CHEBI:29034"/>
        <dbReference type="ChEBI" id="CHEBI:57540"/>
        <dbReference type="ChEBI" id="CHEBI:57945"/>
        <dbReference type="EC" id="1.6.2.2"/>
    </reaction>
</comment>
<keyword evidence="9 18" id="KW-1133">Transmembrane helix</keyword>
<feature type="binding site" evidence="16">
    <location>
        <position position="131"/>
    </location>
    <ligand>
        <name>FAD</name>
        <dbReference type="ChEBI" id="CHEBI:57692"/>
    </ligand>
</feature>
<dbReference type="EMBL" id="MU128968">
    <property type="protein sequence ID" value="KAF9513764.1"/>
    <property type="molecule type" value="Genomic_DNA"/>
</dbReference>
<evidence type="ECO:0000313" key="21">
    <source>
        <dbReference type="Proteomes" id="UP000886523"/>
    </source>
</evidence>
<dbReference type="GO" id="GO:0005741">
    <property type="term" value="C:mitochondrial outer membrane"/>
    <property type="evidence" value="ECO:0007669"/>
    <property type="project" value="UniProtKB-SubCell"/>
</dbReference>
<gene>
    <name evidence="20" type="ORF">BS47DRAFT_1372425</name>
</gene>
<keyword evidence="8 16" id="KW-0274">FAD</keyword>
<feature type="transmembrane region" description="Helical" evidence="18">
    <location>
        <begin position="7"/>
        <end position="28"/>
    </location>
</feature>
<comment type="cofactor">
    <cofactor evidence="1 16 17">
        <name>FAD</name>
        <dbReference type="ChEBI" id="CHEBI:57692"/>
    </cofactor>
</comment>
<evidence type="ECO:0000259" key="19">
    <source>
        <dbReference type="PROSITE" id="PS51384"/>
    </source>
</evidence>
<dbReference type="PRINTS" id="PR00406">
    <property type="entry name" value="CYTB5RDTASE"/>
</dbReference>
<feature type="binding site" evidence="16">
    <location>
        <position position="148"/>
    </location>
    <ligand>
        <name>FAD</name>
        <dbReference type="ChEBI" id="CHEBI:57692"/>
    </ligand>
</feature>
<dbReference type="Proteomes" id="UP000886523">
    <property type="component" value="Unassembled WGS sequence"/>
</dbReference>
<dbReference type="InterPro" id="IPR017938">
    <property type="entry name" value="Riboflavin_synthase-like_b-brl"/>
</dbReference>
<name>A0A9P6AXS7_9AGAM</name>
<evidence type="ECO:0000256" key="14">
    <source>
        <dbReference type="ARBA" id="ARBA00047682"/>
    </source>
</evidence>
<dbReference type="CDD" id="cd06183">
    <property type="entry name" value="cyt_b5_reduct_like"/>
    <property type="match status" value="1"/>
</dbReference>
<sequence>MPNALQSIFFLSSLVTFASLYGISRLFFPVAEPDMTSLLPEFLQTPTGLSLVLGGGVIVGTWWLLSVKHTRREPVLSAEAFRDFPLVEKIKVSPNTALYRFGLPDPEDTLGLPPGQHLSVSAEIDGKTITRSYTPTTGNDDLGHFDLVVKTYEKGNISKYLSQVKIGDSIKVKGPKGNFIFRPDLAQEFGLIAGGTGITPMLQVVRYSLFNPGDPTKFSLIYANVNEEDILLKVELDYLVAMFPYRFSVYYVLNNPPAGWKGGAGFVSKEHISEHLPAPGPSTKILLCGPPPMITAMKGQLDTLKYPPPRTVSKADDPWGDTYRSICSAAELGVEAVEG</sequence>
<evidence type="ECO:0000313" key="20">
    <source>
        <dbReference type="EMBL" id="KAF9513764.1"/>
    </source>
</evidence>
<keyword evidence="6 18" id="KW-0812">Transmembrane</keyword>